<dbReference type="InterPro" id="IPR050281">
    <property type="entry name" value="Flavin_monoamine_oxidase"/>
</dbReference>
<dbReference type="GO" id="GO:0009063">
    <property type="term" value="P:amino acid catabolic process"/>
    <property type="evidence" value="ECO:0007669"/>
    <property type="project" value="TreeGrafter"/>
</dbReference>
<protein>
    <recommendedName>
        <fullName evidence="1">Amine oxidase domain-containing protein</fullName>
    </recommendedName>
</protein>
<dbReference type="Pfam" id="PF01593">
    <property type="entry name" value="Amino_oxidase"/>
    <property type="match status" value="1"/>
</dbReference>
<dbReference type="PANTHER" id="PTHR10742">
    <property type="entry name" value="FLAVIN MONOAMINE OXIDASE"/>
    <property type="match status" value="1"/>
</dbReference>
<reference evidence="3" key="1">
    <citation type="journal article" date="2014" name="Proc. Natl. Acad. Sci. U.S.A.">
        <title>Extensive sampling of basidiomycete genomes demonstrates inadequacy of the white-rot/brown-rot paradigm for wood decay fungi.</title>
        <authorList>
            <person name="Riley R."/>
            <person name="Salamov A.A."/>
            <person name="Brown D.W."/>
            <person name="Nagy L.G."/>
            <person name="Floudas D."/>
            <person name="Held B.W."/>
            <person name="Levasseur A."/>
            <person name="Lombard V."/>
            <person name="Morin E."/>
            <person name="Otillar R."/>
            <person name="Lindquist E.A."/>
            <person name="Sun H."/>
            <person name="LaButti K.M."/>
            <person name="Schmutz J."/>
            <person name="Jabbour D."/>
            <person name="Luo H."/>
            <person name="Baker S.E."/>
            <person name="Pisabarro A.G."/>
            <person name="Walton J.D."/>
            <person name="Blanchette R.A."/>
            <person name="Henrissat B."/>
            <person name="Martin F."/>
            <person name="Cullen D."/>
            <person name="Hibbett D.S."/>
            <person name="Grigoriev I.V."/>
        </authorList>
    </citation>
    <scope>NUCLEOTIDE SEQUENCE [LARGE SCALE GENOMIC DNA]</scope>
    <source>
        <strain evidence="3">CBS 339.88</strain>
    </source>
</reference>
<evidence type="ECO:0000259" key="1">
    <source>
        <dbReference type="Pfam" id="PF01593"/>
    </source>
</evidence>
<name>A0A067SFQ6_GALM3</name>
<dbReference type="STRING" id="685588.A0A067SFQ6"/>
<dbReference type="Gene3D" id="1.10.10.1620">
    <property type="match status" value="1"/>
</dbReference>
<gene>
    <name evidence="2" type="ORF">GALMADRAFT_147787</name>
</gene>
<keyword evidence="3" id="KW-1185">Reference proteome</keyword>
<evidence type="ECO:0000313" key="3">
    <source>
        <dbReference type="Proteomes" id="UP000027222"/>
    </source>
</evidence>
<dbReference type="Proteomes" id="UP000027222">
    <property type="component" value="Unassembled WGS sequence"/>
</dbReference>
<organism evidence="2 3">
    <name type="scientific">Galerina marginata (strain CBS 339.88)</name>
    <dbReference type="NCBI Taxonomy" id="685588"/>
    <lineage>
        <taxon>Eukaryota</taxon>
        <taxon>Fungi</taxon>
        <taxon>Dikarya</taxon>
        <taxon>Basidiomycota</taxon>
        <taxon>Agaricomycotina</taxon>
        <taxon>Agaricomycetes</taxon>
        <taxon>Agaricomycetidae</taxon>
        <taxon>Agaricales</taxon>
        <taxon>Agaricineae</taxon>
        <taxon>Strophariaceae</taxon>
        <taxon>Galerina</taxon>
    </lineage>
</organism>
<evidence type="ECO:0000313" key="2">
    <source>
        <dbReference type="EMBL" id="KDR66559.1"/>
    </source>
</evidence>
<dbReference type="SUPFAM" id="SSF51905">
    <property type="entry name" value="FAD/NAD(P)-binding domain"/>
    <property type="match status" value="1"/>
</dbReference>
<proteinExistence type="predicted"/>
<dbReference type="Gene3D" id="3.50.50.60">
    <property type="entry name" value="FAD/NAD(P)-binding domain"/>
    <property type="match status" value="1"/>
</dbReference>
<feature type="domain" description="Amine oxidase" evidence="1">
    <location>
        <begin position="67"/>
        <end position="605"/>
    </location>
</feature>
<dbReference type="Gene3D" id="3.90.660.10">
    <property type="match status" value="1"/>
</dbReference>
<sequence length="624" mass="69999">MINFPVKDSYRSLLRQVTKFLFHAIPPDVVEEEEKCLNLPPALDDGISTSRVNSESLPIAIVGAGVAGMRVAMMLDYLGLPYEIFEASSRHGGRCFTHYFTKEENSGLKYDYFDVGAMRYPNNQAMKGVYDLFKELDITVEGGKGGKLIQFITSAPGNVCLFNGMKREVDEVSVPGDHFGDSAGNRGPVPEEYITKQFTKSNGQNVYGVEACFASAFEPFKDVLAQDNDAGWDLLMKYDEFSTRSFLLQIIGYPPAVVEWIEMWHGGTGAFRGGFVQEVMYSFHRDYPSNYARPINNIDRLTPRFTQNGIKMKIEDADWWCIEGGSEVLSNAMHATLKTKALYSHRVTSIAASEAGENRPQTMKIAVAGHPEISARQYSHVISTVPLSCLRMINLDDCGLDYQQKTALRALEYTSAVKVGIKFRTRWWQHDSRFATQTGGASLTDRPSRMVVYPSYGLDDAPDAPGVLIVAYVWDQDASRLGSLIKSKDWDARERQDHGSKSSPDDSEKFLLSQIYQDLAALHGQTPEWYERETLDHFAFDWYHNQYTMGAYVYPAPGQFSAFYPSIVKPAAGGHFHIGGEAASKKQTWVAGALESAWRCVHEILVQEESTKLGEFRERWGTTE</sequence>
<dbReference type="InterPro" id="IPR002937">
    <property type="entry name" value="Amino_oxidase"/>
</dbReference>
<dbReference type="AlphaFoldDB" id="A0A067SFQ6"/>
<dbReference type="GO" id="GO:0001716">
    <property type="term" value="F:L-amino-acid oxidase activity"/>
    <property type="evidence" value="ECO:0007669"/>
    <property type="project" value="TreeGrafter"/>
</dbReference>
<dbReference type="SUPFAM" id="SSF54373">
    <property type="entry name" value="FAD-linked reductases, C-terminal domain"/>
    <property type="match status" value="1"/>
</dbReference>
<accession>A0A067SFQ6</accession>
<dbReference type="InterPro" id="IPR036188">
    <property type="entry name" value="FAD/NAD-bd_sf"/>
</dbReference>
<dbReference type="OrthoDB" id="7777654at2759"/>
<dbReference type="HOGENOM" id="CLU_004498_8_1_1"/>
<dbReference type="PANTHER" id="PTHR10742:SF342">
    <property type="entry name" value="AMINE OXIDASE"/>
    <property type="match status" value="1"/>
</dbReference>
<dbReference type="EMBL" id="KL142422">
    <property type="protein sequence ID" value="KDR66559.1"/>
    <property type="molecule type" value="Genomic_DNA"/>
</dbReference>